<sequence>MTEATAERAMRAVFAVEAAQTLEAIQQAVRGFAEAYGYDRFVLFSASSASEEVVERIYWVEGDWFGSGQGVDAQTYVRRCPITRHVLDNREAFFWIKVQDQGGERYQVVRAPSGPGVQGLQVPVFGPQGLEGAMSLGGERVDGSARVRLGLSMVATAAFFCARRLLEPPVAEWVGKLSQREREVLAWTAAGRRQADIAATLGLSERTVENHLRSARRRLGVATTSQAVRIAIRKGEIEG</sequence>
<dbReference type="Proteomes" id="UP000051446">
    <property type="component" value="Unassembled WGS sequence"/>
</dbReference>
<keyword evidence="2" id="KW-0238">DNA-binding</keyword>
<dbReference type="SUPFAM" id="SSF75516">
    <property type="entry name" value="Pheromone-binding domain of LuxR-like quorum-sensing transcription factors"/>
    <property type="match status" value="1"/>
</dbReference>
<dbReference type="InterPro" id="IPR019941">
    <property type="entry name" value="Tscrpt_reg_LuxR_HchA-assoc"/>
</dbReference>
<dbReference type="PRINTS" id="PR00038">
    <property type="entry name" value="HTHLUXR"/>
</dbReference>
<proteinExistence type="predicted"/>
<evidence type="ECO:0000256" key="1">
    <source>
        <dbReference type="ARBA" id="ARBA00023015"/>
    </source>
</evidence>
<dbReference type="CDD" id="cd06170">
    <property type="entry name" value="LuxR_C_like"/>
    <property type="match status" value="1"/>
</dbReference>
<dbReference type="Pfam" id="PF03472">
    <property type="entry name" value="Autoind_bind"/>
    <property type="match status" value="1"/>
</dbReference>
<dbReference type="PROSITE" id="PS50043">
    <property type="entry name" value="HTH_LUXR_2"/>
    <property type="match status" value="1"/>
</dbReference>
<name>A0A0R2YGX3_9PSED</name>
<dbReference type="EMBL" id="JYLH01000007">
    <property type="protein sequence ID" value="KRP45435.1"/>
    <property type="molecule type" value="Genomic_DNA"/>
</dbReference>
<evidence type="ECO:0000256" key="2">
    <source>
        <dbReference type="ARBA" id="ARBA00023125"/>
    </source>
</evidence>
<evidence type="ECO:0000313" key="6">
    <source>
        <dbReference type="Proteomes" id="UP000051446"/>
    </source>
</evidence>
<dbReference type="PANTHER" id="PTHR44688">
    <property type="entry name" value="DNA-BINDING TRANSCRIPTIONAL ACTIVATOR DEVR_DOSR"/>
    <property type="match status" value="1"/>
</dbReference>
<dbReference type="Pfam" id="PF00196">
    <property type="entry name" value="GerE"/>
    <property type="match status" value="1"/>
</dbReference>
<dbReference type="AlphaFoldDB" id="A0A0R2YGX3"/>
<dbReference type="GO" id="GO:0003677">
    <property type="term" value="F:DNA binding"/>
    <property type="evidence" value="ECO:0007669"/>
    <property type="project" value="UniProtKB-KW"/>
</dbReference>
<comment type="caution">
    <text evidence="5">The sequence shown here is derived from an EMBL/GenBank/DDBJ whole genome shotgun (WGS) entry which is preliminary data.</text>
</comment>
<reference evidence="5 6" key="1">
    <citation type="submission" date="2015-02" db="EMBL/GenBank/DDBJ databases">
        <title>Pseudomonas helleri sp. nov. and Pseudomonas weihenstephanensis sp. nov., isolated from raw cows milk.</title>
        <authorList>
            <person name="von Neubeck M."/>
            <person name="Huptas C."/>
            <person name="Wenning M."/>
            <person name="Scherer S."/>
        </authorList>
    </citation>
    <scope>NUCLEOTIDE SEQUENCE [LARGE SCALE GENOMIC DNA]</scope>
    <source>
        <strain evidence="5 6">DSM 17149</strain>
    </source>
</reference>
<accession>A0A0R2YGX3</accession>
<keyword evidence="3" id="KW-0804">Transcription</keyword>
<dbReference type="Gene3D" id="1.10.10.10">
    <property type="entry name" value="Winged helix-like DNA-binding domain superfamily/Winged helix DNA-binding domain"/>
    <property type="match status" value="1"/>
</dbReference>
<dbReference type="PANTHER" id="PTHR44688:SF16">
    <property type="entry name" value="DNA-BINDING TRANSCRIPTIONAL ACTIVATOR DEVR_DOSR"/>
    <property type="match status" value="1"/>
</dbReference>
<dbReference type="Gene3D" id="3.30.450.80">
    <property type="entry name" value="Transcription factor LuxR-like, autoinducer-binding domain"/>
    <property type="match status" value="1"/>
</dbReference>
<dbReference type="NCBIfam" id="TIGR03541">
    <property type="entry name" value="reg_near_HchA"/>
    <property type="match status" value="1"/>
</dbReference>
<dbReference type="InterPro" id="IPR005143">
    <property type="entry name" value="TF_LuxR_autoind-bd_dom"/>
</dbReference>
<keyword evidence="1" id="KW-0805">Transcription regulation</keyword>
<dbReference type="InterPro" id="IPR000792">
    <property type="entry name" value="Tscrpt_reg_LuxR_C"/>
</dbReference>
<protein>
    <submittedName>
        <fullName evidence="5">LuxR family transcriptional regulator</fullName>
    </submittedName>
</protein>
<evidence type="ECO:0000256" key="3">
    <source>
        <dbReference type="ARBA" id="ARBA00023163"/>
    </source>
</evidence>
<dbReference type="InterPro" id="IPR016032">
    <property type="entry name" value="Sig_transdc_resp-reg_C-effctor"/>
</dbReference>
<gene>
    <name evidence="5" type="ORF">TU73_13630</name>
</gene>
<dbReference type="InterPro" id="IPR036388">
    <property type="entry name" value="WH-like_DNA-bd_sf"/>
</dbReference>
<evidence type="ECO:0000259" key="4">
    <source>
        <dbReference type="PROSITE" id="PS50043"/>
    </source>
</evidence>
<dbReference type="GO" id="GO:0006355">
    <property type="term" value="P:regulation of DNA-templated transcription"/>
    <property type="evidence" value="ECO:0007669"/>
    <property type="project" value="InterPro"/>
</dbReference>
<dbReference type="InterPro" id="IPR036693">
    <property type="entry name" value="TF_LuxR_autoind-bd_dom_sf"/>
</dbReference>
<evidence type="ECO:0000313" key="5">
    <source>
        <dbReference type="EMBL" id="KRP45435.1"/>
    </source>
</evidence>
<dbReference type="SUPFAM" id="SSF46894">
    <property type="entry name" value="C-terminal effector domain of the bipartite response regulators"/>
    <property type="match status" value="1"/>
</dbReference>
<feature type="domain" description="HTH luxR-type" evidence="4">
    <location>
        <begin position="170"/>
        <end position="235"/>
    </location>
</feature>
<dbReference type="PATRIC" id="fig|75588.4.peg.5141"/>
<dbReference type="SMART" id="SM00421">
    <property type="entry name" value="HTH_LUXR"/>
    <property type="match status" value="1"/>
</dbReference>
<organism evidence="5 6">
    <name type="scientific">Pseudomonas libanensis</name>
    <dbReference type="NCBI Taxonomy" id="75588"/>
    <lineage>
        <taxon>Bacteria</taxon>
        <taxon>Pseudomonadati</taxon>
        <taxon>Pseudomonadota</taxon>
        <taxon>Gammaproteobacteria</taxon>
        <taxon>Pseudomonadales</taxon>
        <taxon>Pseudomonadaceae</taxon>
        <taxon>Pseudomonas</taxon>
    </lineage>
</organism>